<organism evidence="1 2">
    <name type="scientific">Nocardioides luti</name>
    <dbReference type="NCBI Taxonomy" id="2761101"/>
    <lineage>
        <taxon>Bacteria</taxon>
        <taxon>Bacillati</taxon>
        <taxon>Actinomycetota</taxon>
        <taxon>Actinomycetes</taxon>
        <taxon>Propionibacteriales</taxon>
        <taxon>Nocardioidaceae</taxon>
        <taxon>Nocardioides</taxon>
    </lineage>
</organism>
<evidence type="ECO:0000313" key="1">
    <source>
        <dbReference type="EMBL" id="MBB6628302.1"/>
    </source>
</evidence>
<dbReference type="EMBL" id="JACKXE010000001">
    <property type="protein sequence ID" value="MBB6628302.1"/>
    <property type="molecule type" value="Genomic_DNA"/>
</dbReference>
<reference evidence="1 2" key="1">
    <citation type="submission" date="2020-08" db="EMBL/GenBank/DDBJ databases">
        <authorList>
            <person name="Seo M.-J."/>
        </authorList>
    </citation>
    <scope>NUCLEOTIDE SEQUENCE [LARGE SCALE GENOMIC DNA]</scope>
    <source>
        <strain evidence="1 2">KIGAM211</strain>
    </source>
</reference>
<dbReference type="Proteomes" id="UP000523955">
    <property type="component" value="Unassembled WGS sequence"/>
</dbReference>
<proteinExistence type="predicted"/>
<name>A0A7X0VBT9_9ACTN</name>
<gene>
    <name evidence="1" type="ORF">H5V45_13330</name>
</gene>
<protein>
    <submittedName>
        <fullName evidence="1">Peptide methionine sulfoxide reductase</fullName>
    </submittedName>
</protein>
<keyword evidence="2" id="KW-1185">Reference proteome</keyword>
<evidence type="ECO:0000313" key="2">
    <source>
        <dbReference type="Proteomes" id="UP000523955"/>
    </source>
</evidence>
<dbReference type="AlphaFoldDB" id="A0A7X0VBT9"/>
<sequence>MLARVPAGWSVAAYDGRRYGVTRSSAAGGRSIGVYAEELGGTDVVSTNVYLTSSGPQLRPCEMPAEKVLAFLAGLEVVDPPSTPA</sequence>
<comment type="caution">
    <text evidence="1">The sequence shown here is derived from an EMBL/GenBank/DDBJ whole genome shotgun (WGS) entry which is preliminary data.</text>
</comment>
<accession>A0A7X0VBT9</accession>